<organism evidence="1 2">
    <name type="scientific">Alkalicoccus luteus</name>
    <dbReference type="NCBI Taxonomy" id="1237094"/>
    <lineage>
        <taxon>Bacteria</taxon>
        <taxon>Bacillati</taxon>
        <taxon>Bacillota</taxon>
        <taxon>Bacilli</taxon>
        <taxon>Bacillales</taxon>
        <taxon>Bacillaceae</taxon>
        <taxon>Alkalicoccus</taxon>
    </lineage>
</organism>
<comment type="caution">
    <text evidence="1">The sequence shown here is derived from an EMBL/GenBank/DDBJ whole genome shotgun (WGS) entry which is preliminary data.</text>
</comment>
<dbReference type="Proteomes" id="UP000752012">
    <property type="component" value="Unassembled WGS sequence"/>
</dbReference>
<gene>
    <name evidence="1" type="ORF">HCN83_09700</name>
</gene>
<dbReference type="RefSeq" id="WP_168006772.1">
    <property type="nucleotide sequence ID" value="NZ_JAATHJ010000012.1"/>
</dbReference>
<evidence type="ECO:0008006" key="3">
    <source>
        <dbReference type="Google" id="ProtNLM"/>
    </source>
</evidence>
<dbReference type="InterPro" id="IPR049644">
    <property type="entry name" value="GvpU-like"/>
</dbReference>
<proteinExistence type="predicted"/>
<protein>
    <recommendedName>
        <fullName evidence="3">Gas vesicle protein GvpU</fullName>
    </recommendedName>
</protein>
<evidence type="ECO:0000313" key="1">
    <source>
        <dbReference type="EMBL" id="NJP37859.1"/>
    </source>
</evidence>
<name>A0A969PRS9_9BACI</name>
<sequence length="130" mass="14297">MPGIKNEKDVILQMMIEACNDNEDYTLPVTVNVNGSIISGDLIGAERYFTEFKEAFNTDLDADKGIYESLEKAADKLSSGEEPEINYIHIAGAKLFDESGTALPSKGDVLWRGKLKEVDGFFLGKVKESS</sequence>
<evidence type="ECO:0000313" key="2">
    <source>
        <dbReference type="Proteomes" id="UP000752012"/>
    </source>
</evidence>
<dbReference type="NCBIfam" id="NF041667">
    <property type="entry name" value="GvpU"/>
    <property type="match status" value="1"/>
</dbReference>
<reference evidence="1 2" key="1">
    <citation type="submission" date="2020-03" db="EMBL/GenBank/DDBJ databases">
        <title>Assessment of the enzymatic potential of alkaline-tolerant lipase obtained from Bacillus luteus H11 (technogenic soil) for the bioremediation of saline soils contaminated with petroleum substances.</title>
        <authorList>
            <person name="Kalwasinska A."/>
        </authorList>
    </citation>
    <scope>NUCLEOTIDE SEQUENCE [LARGE SCALE GENOMIC DNA]</scope>
    <source>
        <strain evidence="1 2">H11</strain>
    </source>
</reference>
<dbReference type="EMBL" id="JAATHJ010000012">
    <property type="protein sequence ID" value="NJP37859.1"/>
    <property type="molecule type" value="Genomic_DNA"/>
</dbReference>
<keyword evidence="2" id="KW-1185">Reference proteome</keyword>
<dbReference type="AlphaFoldDB" id="A0A969PRS9"/>
<accession>A0A969PRS9</accession>